<gene>
    <name evidence="2" type="ORF">P5633_12540</name>
</gene>
<feature type="region of interest" description="Disordered" evidence="1">
    <location>
        <begin position="29"/>
        <end position="49"/>
    </location>
</feature>
<feature type="compositionally biased region" description="Polar residues" evidence="1">
    <location>
        <begin position="29"/>
        <end position="41"/>
    </location>
</feature>
<accession>A0AAX3RFJ6</accession>
<dbReference type="EMBL" id="CP120576">
    <property type="protein sequence ID" value="WEY83266.1"/>
    <property type="molecule type" value="Genomic_DNA"/>
</dbReference>
<dbReference type="AlphaFoldDB" id="A0AAX3RFJ6"/>
<organism evidence="2 3">
    <name type="scientific">Bacillus subtilis</name>
    <dbReference type="NCBI Taxonomy" id="1423"/>
    <lineage>
        <taxon>Bacteria</taxon>
        <taxon>Bacillati</taxon>
        <taxon>Bacillota</taxon>
        <taxon>Bacilli</taxon>
        <taxon>Bacillales</taxon>
        <taxon>Bacillaceae</taxon>
        <taxon>Bacillus</taxon>
    </lineage>
</organism>
<evidence type="ECO:0000313" key="2">
    <source>
        <dbReference type="EMBL" id="WEY83266.1"/>
    </source>
</evidence>
<evidence type="ECO:0000256" key="1">
    <source>
        <dbReference type="SAM" id="MobiDB-lite"/>
    </source>
</evidence>
<proteinExistence type="predicted"/>
<protein>
    <submittedName>
        <fullName evidence="2">Uncharacterized protein</fullName>
    </submittedName>
</protein>
<dbReference type="Proteomes" id="UP001214898">
    <property type="component" value="Chromosome"/>
</dbReference>
<name>A0AAX3RFJ6_BACIU</name>
<evidence type="ECO:0000313" key="3">
    <source>
        <dbReference type="Proteomes" id="UP001214898"/>
    </source>
</evidence>
<reference evidence="2" key="1">
    <citation type="submission" date="2025-02" db="EMBL/GenBank/DDBJ databases">
        <title>Complete genome sequences of 52 Bacillus and Priestia strains isolated from West-African fermentations and 26 reference strains from the DSMZ collection.</title>
        <authorList>
            <person name="Wiedenbein E.S."/>
            <person name="Canoy T.S."/>
            <person name="Hui Y."/>
            <person name="Parkouda C."/>
            <person name="Dawende C."/>
            <person name="Ametefe E."/>
            <person name="Jespersen L."/>
            <person name="Nielsen D.S."/>
        </authorList>
    </citation>
    <scope>NUCLEOTIDE SEQUENCE</scope>
    <source>
        <strain evidence="2">PRO56</strain>
    </source>
</reference>
<sequence>MKKLVIAAIITSSLGLLVVSTLNTPQADRNQTLQQNSNEVTVASRGAGS</sequence>